<proteinExistence type="predicted"/>
<reference evidence="2 3" key="1">
    <citation type="submission" date="2022-08" db="EMBL/GenBank/DDBJ databases">
        <title>Lysinibacillus sequencing.</title>
        <authorList>
            <person name="Dunlap C."/>
        </authorList>
    </citation>
    <scope>NUCLEOTIDE SEQUENCE [LARGE SCALE GENOMIC DNA]</scope>
    <source>
        <strain evidence="2 3">PB211</strain>
    </source>
</reference>
<keyword evidence="1" id="KW-0812">Transmembrane</keyword>
<feature type="transmembrane region" description="Helical" evidence="1">
    <location>
        <begin position="80"/>
        <end position="98"/>
    </location>
</feature>
<dbReference type="EMBL" id="JANTOO010000004">
    <property type="protein sequence ID" value="MCS1394947.1"/>
    <property type="molecule type" value="Genomic_DNA"/>
</dbReference>
<evidence type="ECO:0000256" key="1">
    <source>
        <dbReference type="SAM" id="Phobius"/>
    </source>
</evidence>
<evidence type="ECO:0000313" key="2">
    <source>
        <dbReference type="EMBL" id="MCS1394947.1"/>
    </source>
</evidence>
<keyword evidence="1" id="KW-1133">Transmembrane helix</keyword>
<feature type="transmembrane region" description="Helical" evidence="1">
    <location>
        <begin position="140"/>
        <end position="165"/>
    </location>
</feature>
<evidence type="ECO:0000313" key="3">
    <source>
        <dbReference type="Proteomes" id="UP001525021"/>
    </source>
</evidence>
<keyword evidence="1" id="KW-0472">Membrane</keyword>
<accession>A0ABT2DKI2</accession>
<sequence length="178" mass="20350">MSEECPIIEDLLPLYKKQMLQASTLIYVEQHLAKCPHCQQLFSSVQIQKEYIPMKKTLSFFHIIFIVLSFMFAINSSLLGNQMGFVISYAIFGCLSYLFYKNIWIVFIISSVPVLVWAIIDNLTNELYITAYSLTEFGALVMGASYIALLHTIFALVGAAFAILLRKIFRIKKRLNSN</sequence>
<protein>
    <submittedName>
        <fullName evidence="2">Zf-HC2 domain-containing protein</fullName>
    </submittedName>
</protein>
<keyword evidence="3" id="KW-1185">Reference proteome</keyword>
<comment type="caution">
    <text evidence="2">The sequence shown here is derived from an EMBL/GenBank/DDBJ whole genome shotgun (WGS) entry which is preliminary data.</text>
</comment>
<feature type="transmembrane region" description="Helical" evidence="1">
    <location>
        <begin position="57"/>
        <end position="74"/>
    </location>
</feature>
<organism evidence="2 3">
    <name type="scientific">Lysinibacillus pinottii</name>
    <dbReference type="NCBI Taxonomy" id="2973932"/>
    <lineage>
        <taxon>Bacteria</taxon>
        <taxon>Bacillati</taxon>
        <taxon>Bacillota</taxon>
        <taxon>Bacilli</taxon>
        <taxon>Bacillales</taxon>
        <taxon>Bacillaceae</taxon>
        <taxon>Lysinibacillus</taxon>
    </lineage>
</organism>
<dbReference type="RefSeq" id="WP_012292573.1">
    <property type="nucleotide sequence ID" value="NZ_JANTOO010000004.1"/>
</dbReference>
<dbReference type="Proteomes" id="UP001525021">
    <property type="component" value="Unassembled WGS sequence"/>
</dbReference>
<name>A0ABT2DKI2_9BACI</name>
<feature type="transmembrane region" description="Helical" evidence="1">
    <location>
        <begin position="103"/>
        <end position="120"/>
    </location>
</feature>
<gene>
    <name evidence="2" type="ORF">NXZ79_02545</name>
</gene>